<gene>
    <name evidence="2" type="primary">ygjV</name>
    <name evidence="2" type="ORF">ERS137966_02875</name>
</gene>
<feature type="transmembrane region" description="Helical" evidence="1">
    <location>
        <begin position="6"/>
        <end position="24"/>
    </location>
</feature>
<sequence>MTLYWFAQAIGVLAFFFGITLFFNRDERRFKLQLSAYSTIIGCHFFLMGAGAAGSSAMLNALRNLVAAKTRSSIAMMVFILLTLAFGFWRMQHAIEILPIFGTVISTWALFRTTGLTTRCVMWVSTVCWVIHNVWLGSIGGSLIEGSFLLLNGFNIIRFYRLQLKGIDPFLTEKKGEKDIVKKAEVA</sequence>
<feature type="transmembrane region" description="Helical" evidence="1">
    <location>
        <begin position="71"/>
        <end position="89"/>
    </location>
</feature>
<name>A0ABM9SVA6_YERAL</name>
<keyword evidence="3" id="KW-1185">Reference proteome</keyword>
<feature type="transmembrane region" description="Helical" evidence="1">
    <location>
        <begin position="94"/>
        <end position="111"/>
    </location>
</feature>
<keyword evidence="1" id="KW-1133">Transmembrane helix</keyword>
<evidence type="ECO:0000313" key="3">
    <source>
        <dbReference type="Proteomes" id="UP000038647"/>
    </source>
</evidence>
<dbReference type="EMBL" id="CQEH01000013">
    <property type="protein sequence ID" value="CNL31752.1"/>
    <property type="molecule type" value="Genomic_DNA"/>
</dbReference>
<dbReference type="InterPro" id="IPR026267">
    <property type="entry name" value="YgjV"/>
</dbReference>
<accession>A0ABM9SVA6</accession>
<keyword evidence="1" id="KW-0812">Transmembrane</keyword>
<comment type="caution">
    <text evidence="2">The sequence shown here is derived from an EMBL/GenBank/DDBJ whole genome shotgun (WGS) entry which is preliminary data.</text>
</comment>
<dbReference type="RefSeq" id="WP_049604122.1">
    <property type="nucleotide sequence ID" value="NZ_CABHQC010000011.1"/>
</dbReference>
<evidence type="ECO:0000256" key="1">
    <source>
        <dbReference type="SAM" id="Phobius"/>
    </source>
</evidence>
<dbReference type="Proteomes" id="UP000038647">
    <property type="component" value="Unassembled WGS sequence"/>
</dbReference>
<keyword evidence="1" id="KW-0472">Membrane</keyword>
<feature type="transmembrane region" description="Helical" evidence="1">
    <location>
        <begin position="36"/>
        <end position="59"/>
    </location>
</feature>
<protein>
    <submittedName>
        <fullName evidence="2">Inner membrane protein ygjV</fullName>
    </submittedName>
</protein>
<evidence type="ECO:0000313" key="2">
    <source>
        <dbReference type="EMBL" id="CNL31752.1"/>
    </source>
</evidence>
<reference evidence="2 3" key="1">
    <citation type="submission" date="2015-03" db="EMBL/GenBank/DDBJ databases">
        <authorList>
            <consortium name="Pathogen Informatics"/>
            <person name="Murphy D."/>
        </authorList>
    </citation>
    <scope>NUCLEOTIDE SEQUENCE [LARGE SCALE GENOMIC DNA]</scope>
    <source>
        <strain evidence="2 3">IP08791</strain>
    </source>
</reference>
<feature type="transmembrane region" description="Helical" evidence="1">
    <location>
        <begin position="123"/>
        <end position="151"/>
    </location>
</feature>
<proteinExistence type="predicted"/>
<dbReference type="PIRSF" id="PIRSF011443">
    <property type="entry name" value="YgjV"/>
    <property type="match status" value="1"/>
</dbReference>
<dbReference type="InterPro" id="IPR019629">
    <property type="entry name" value="Uncharacterised_HI1736/YgjV"/>
</dbReference>
<organism evidence="2 3">
    <name type="scientific">Yersinia aldovae</name>
    <dbReference type="NCBI Taxonomy" id="29483"/>
    <lineage>
        <taxon>Bacteria</taxon>
        <taxon>Pseudomonadati</taxon>
        <taxon>Pseudomonadota</taxon>
        <taxon>Gammaproteobacteria</taxon>
        <taxon>Enterobacterales</taxon>
        <taxon>Yersiniaceae</taxon>
        <taxon>Yersinia</taxon>
    </lineage>
</organism>
<dbReference type="Pfam" id="PF10688">
    <property type="entry name" value="Imp-YgjV"/>
    <property type="match status" value="1"/>
</dbReference>